<dbReference type="Proteomes" id="UP000184096">
    <property type="component" value="Chromosome I"/>
</dbReference>
<dbReference type="Gene3D" id="3.30.300.30">
    <property type="match status" value="1"/>
</dbReference>
<organism evidence="4 5">
    <name type="scientific">Bradyrhizobium erythrophlei</name>
    <dbReference type="NCBI Taxonomy" id="1437360"/>
    <lineage>
        <taxon>Bacteria</taxon>
        <taxon>Pseudomonadati</taxon>
        <taxon>Pseudomonadota</taxon>
        <taxon>Alphaproteobacteria</taxon>
        <taxon>Hyphomicrobiales</taxon>
        <taxon>Nitrobacteraceae</taxon>
        <taxon>Bradyrhizobium</taxon>
    </lineage>
</organism>
<dbReference type="InterPro" id="IPR050237">
    <property type="entry name" value="ATP-dep_AMP-bd_enzyme"/>
</dbReference>
<dbReference type="SUPFAM" id="SSF56801">
    <property type="entry name" value="Acetyl-CoA synthetase-like"/>
    <property type="match status" value="1"/>
</dbReference>
<dbReference type="Gene3D" id="3.40.50.12780">
    <property type="entry name" value="N-terminal domain of ligase-like"/>
    <property type="match status" value="1"/>
</dbReference>
<feature type="domain" description="AMP-dependent synthetase/ligase" evidence="2">
    <location>
        <begin position="21"/>
        <end position="363"/>
    </location>
</feature>
<dbReference type="InterPro" id="IPR020845">
    <property type="entry name" value="AMP-binding_CS"/>
</dbReference>
<dbReference type="PANTHER" id="PTHR43767:SF1">
    <property type="entry name" value="NONRIBOSOMAL PEPTIDE SYNTHASE PES1 (EUROFUNG)-RELATED"/>
    <property type="match status" value="1"/>
</dbReference>
<dbReference type="InterPro" id="IPR042099">
    <property type="entry name" value="ANL_N_sf"/>
</dbReference>
<evidence type="ECO:0000259" key="2">
    <source>
        <dbReference type="Pfam" id="PF00501"/>
    </source>
</evidence>
<keyword evidence="4" id="KW-0436">Ligase</keyword>
<feature type="region of interest" description="Disordered" evidence="1">
    <location>
        <begin position="501"/>
        <end position="522"/>
    </location>
</feature>
<protein>
    <submittedName>
        <fullName evidence="4">Acyl-CoA synthetase (AMP-forming)/AMP-acid ligase II</fullName>
    </submittedName>
</protein>
<feature type="domain" description="AMP-binding enzyme C-terminal" evidence="3">
    <location>
        <begin position="413"/>
        <end position="488"/>
    </location>
</feature>
<reference evidence="5" key="1">
    <citation type="submission" date="2016-11" db="EMBL/GenBank/DDBJ databases">
        <authorList>
            <person name="Varghese N."/>
            <person name="Submissions S."/>
        </authorList>
    </citation>
    <scope>NUCLEOTIDE SEQUENCE [LARGE SCALE GENOMIC DNA]</scope>
    <source>
        <strain evidence="5">GAS401</strain>
    </source>
</reference>
<evidence type="ECO:0000313" key="4">
    <source>
        <dbReference type="EMBL" id="SHN72957.1"/>
    </source>
</evidence>
<accession>A0A1M7TQD6</accession>
<dbReference type="Pfam" id="PF00501">
    <property type="entry name" value="AMP-binding"/>
    <property type="match status" value="1"/>
</dbReference>
<dbReference type="InterPro" id="IPR025110">
    <property type="entry name" value="AMP-bd_C"/>
</dbReference>
<dbReference type="AlphaFoldDB" id="A0A1M7TQD6"/>
<proteinExistence type="predicted"/>
<dbReference type="PANTHER" id="PTHR43767">
    <property type="entry name" value="LONG-CHAIN-FATTY-ACID--COA LIGASE"/>
    <property type="match status" value="1"/>
</dbReference>
<dbReference type="RefSeq" id="WP_072818042.1">
    <property type="nucleotide sequence ID" value="NZ_LT670849.1"/>
</dbReference>
<dbReference type="GO" id="GO:0016878">
    <property type="term" value="F:acid-thiol ligase activity"/>
    <property type="evidence" value="ECO:0007669"/>
    <property type="project" value="UniProtKB-ARBA"/>
</dbReference>
<evidence type="ECO:0000256" key="1">
    <source>
        <dbReference type="SAM" id="MobiDB-lite"/>
    </source>
</evidence>
<gene>
    <name evidence="4" type="ORF">SAMN05444170_2368</name>
</gene>
<dbReference type="Pfam" id="PF13193">
    <property type="entry name" value="AMP-binding_C"/>
    <property type="match status" value="1"/>
</dbReference>
<evidence type="ECO:0000313" key="5">
    <source>
        <dbReference type="Proteomes" id="UP000184096"/>
    </source>
</evidence>
<dbReference type="InterPro" id="IPR000873">
    <property type="entry name" value="AMP-dep_synth/lig_dom"/>
</dbReference>
<dbReference type="PROSITE" id="PS00455">
    <property type="entry name" value="AMP_BINDING"/>
    <property type="match status" value="1"/>
</dbReference>
<keyword evidence="5" id="KW-1185">Reference proteome</keyword>
<dbReference type="InterPro" id="IPR045851">
    <property type="entry name" value="AMP-bd_C_sf"/>
</dbReference>
<dbReference type="EMBL" id="LT670849">
    <property type="protein sequence ID" value="SHN72957.1"/>
    <property type="molecule type" value="Genomic_DNA"/>
</dbReference>
<name>A0A1M7TQD6_9BRAD</name>
<sequence>MTSTPAFFNLGALTSKDGDLDKVAITDLGTGHERRFSYSDFEAQANAVARALSQRGLARGDRVAILSSNRFEYLTTVHGIMRAGLVAVPVNFKFPPATIDYIVCDSGAKLVFCDAPRLASAPKDLLRICFDGDAGADGFEAFLNLGPFTPVTPADREPAMFLYTSGSTGRPKGVVLSHQSHIWVVEQRMAAQDMSRHRFLVAAPLYHMNALAMSQLAHAAHATVILLPQFTTQLYLEAIEDYRCTWLTAVPPMIAMMLNDKERFAATDLSSVEYLRMGSAPVSQSLMDAIHRALPKAAVTNAYGTTEGGPVVFGPHPQRLPQPDMSVGYPHPKVQVRLIGDDGKPSNAGVLEMKSPAIMNGYHNRPDVPSPITADGFYVTGDVFRRDENGFHFFVGRTDDMFVSGGENIFPGEVEKMLESHPDVIQACVVPVDDDIKGTKPVAFVVKREGSDLDEAKLKAFSLANAPAYQHPRSIWFVDSLPLASTNKLDRKTLRDMAAERLQQKTKSTAAATPGHGARADG</sequence>
<evidence type="ECO:0000259" key="3">
    <source>
        <dbReference type="Pfam" id="PF13193"/>
    </source>
</evidence>